<dbReference type="AlphaFoldDB" id="A0A8J2JNP9"/>
<keyword evidence="1" id="KW-1133">Transmembrane helix</keyword>
<evidence type="ECO:0000256" key="1">
    <source>
        <dbReference type="SAM" id="Phobius"/>
    </source>
</evidence>
<organism evidence="3 4">
    <name type="scientific">Allacma fusca</name>
    <dbReference type="NCBI Taxonomy" id="39272"/>
    <lineage>
        <taxon>Eukaryota</taxon>
        <taxon>Metazoa</taxon>
        <taxon>Ecdysozoa</taxon>
        <taxon>Arthropoda</taxon>
        <taxon>Hexapoda</taxon>
        <taxon>Collembola</taxon>
        <taxon>Symphypleona</taxon>
        <taxon>Sminthuridae</taxon>
        <taxon>Allacma</taxon>
    </lineage>
</organism>
<dbReference type="EMBL" id="CAJVCH010104599">
    <property type="protein sequence ID" value="CAG7723997.1"/>
    <property type="molecule type" value="Genomic_DNA"/>
</dbReference>
<feature type="chain" id="PRO_5035289634" evidence="2">
    <location>
        <begin position="27"/>
        <end position="331"/>
    </location>
</feature>
<feature type="transmembrane region" description="Helical" evidence="1">
    <location>
        <begin position="309"/>
        <end position="329"/>
    </location>
</feature>
<keyword evidence="2" id="KW-0732">Signal</keyword>
<comment type="caution">
    <text evidence="3">The sequence shown here is derived from an EMBL/GenBank/DDBJ whole genome shotgun (WGS) entry which is preliminary data.</text>
</comment>
<evidence type="ECO:0000313" key="3">
    <source>
        <dbReference type="EMBL" id="CAG7723997.1"/>
    </source>
</evidence>
<sequence length="331" mass="37673">MFAKMSRVLITSVIFLIALYDNQTLGQETRYRVIPPRGEKERALNQCTHNFQIHFEAPLSLKYNLTSSKTLPHQTSAISAPLLELLLIKDESKCLNDTFGVTIYITDVDLPLKEREKLFIFFTMDGYVTNEAELGYSRSAEDSVSWNFYKLRCYLSVNNSDNIWDTPKCCSLRAIDSSYGEHIQGSFEHNNQSVWTPEIYFVNVDSEIQDAQVYPEVVVKDQNMEWNCSGGNQYDGVMDLVRNFSLPEELVCPDHMSVYYQLCNGGYAGQSKPAIYQAKNASIHLKWCFLEKGDKLRPAIHSLNAGGNLLIFTIYIPCAVLYLIVLVIYGS</sequence>
<keyword evidence="1" id="KW-0472">Membrane</keyword>
<dbReference type="Proteomes" id="UP000708208">
    <property type="component" value="Unassembled WGS sequence"/>
</dbReference>
<reference evidence="3" key="1">
    <citation type="submission" date="2021-06" db="EMBL/GenBank/DDBJ databases">
        <authorList>
            <person name="Hodson N. C."/>
            <person name="Mongue J. A."/>
            <person name="Jaron S. K."/>
        </authorList>
    </citation>
    <scope>NUCLEOTIDE SEQUENCE</scope>
</reference>
<keyword evidence="1" id="KW-0812">Transmembrane</keyword>
<protein>
    <submittedName>
        <fullName evidence="3">Uncharacterized protein</fullName>
    </submittedName>
</protein>
<feature type="signal peptide" evidence="2">
    <location>
        <begin position="1"/>
        <end position="26"/>
    </location>
</feature>
<name>A0A8J2JNP9_9HEXA</name>
<keyword evidence="4" id="KW-1185">Reference proteome</keyword>
<evidence type="ECO:0000313" key="4">
    <source>
        <dbReference type="Proteomes" id="UP000708208"/>
    </source>
</evidence>
<evidence type="ECO:0000256" key="2">
    <source>
        <dbReference type="SAM" id="SignalP"/>
    </source>
</evidence>
<accession>A0A8J2JNP9</accession>
<feature type="non-terminal residue" evidence="3">
    <location>
        <position position="1"/>
    </location>
</feature>
<gene>
    <name evidence="3" type="ORF">AFUS01_LOCUS13047</name>
</gene>
<proteinExistence type="predicted"/>